<feature type="transmembrane region" description="Helical" evidence="1">
    <location>
        <begin position="44"/>
        <end position="69"/>
    </location>
</feature>
<protein>
    <submittedName>
        <fullName evidence="2">Membrane protein</fullName>
    </submittedName>
</protein>
<organism evidence="2 3">
    <name type="scientific">Mycobacterium phage Estes</name>
    <dbReference type="NCBI Taxonomy" id="2759459"/>
    <lineage>
        <taxon>Viruses</taxon>
        <taxon>Duplodnaviria</taxon>
        <taxon>Heunggongvirae</taxon>
        <taxon>Uroviricota</taxon>
        <taxon>Caudoviricetes</taxon>
        <taxon>Vilmaviridae</taxon>
        <taxon>Mclasvirinae</taxon>
        <taxon>Reyvirus</taxon>
        <taxon>Reyvirus estes</taxon>
    </lineage>
</organism>
<keyword evidence="3" id="KW-1185">Reference proteome</keyword>
<proteinExistence type="predicted"/>
<keyword evidence="1" id="KW-0472">Membrane</keyword>
<dbReference type="KEGG" id="vg:63210543"/>
<keyword evidence="1" id="KW-0812">Transmembrane</keyword>
<dbReference type="InterPro" id="IPR021235">
    <property type="entry name" value="DUF2637"/>
</dbReference>
<dbReference type="EMBL" id="MT657341">
    <property type="protein sequence ID" value="QNL30838.1"/>
    <property type="molecule type" value="Genomic_DNA"/>
</dbReference>
<evidence type="ECO:0000313" key="2">
    <source>
        <dbReference type="EMBL" id="QNL30838.1"/>
    </source>
</evidence>
<dbReference type="RefSeq" id="YP_010013884.1">
    <property type="nucleotide sequence ID" value="NC_053514.1"/>
</dbReference>
<accession>A0A7G9A2J9</accession>
<dbReference type="Proteomes" id="UP000516127">
    <property type="component" value="Genome"/>
</dbReference>
<keyword evidence="1" id="KW-1133">Transmembrane helix</keyword>
<feature type="transmembrane region" description="Helical" evidence="1">
    <location>
        <begin position="20"/>
        <end position="38"/>
    </location>
</feature>
<name>A0A7G9A2J9_9CAUD</name>
<sequence length="175" mass="18700">MATTLVAQYKQEAVTFYRRWLIGSTIASIACNVAHSLFNPDNGTPWMAAFMSAVPPVVFALAIHGLGLMVKTQIDGAYFKAALAGTGAIGFVSLVLSFVALLQLSVEQGGMNIWYAWLWPLGLDLSVAVSTLNLLALTVGTRARREATAAVRTPAKKRAPKKVVKPKLVPMEVGA</sequence>
<dbReference type="Pfam" id="PF10935">
    <property type="entry name" value="DUF2637"/>
    <property type="match status" value="1"/>
</dbReference>
<evidence type="ECO:0000313" key="3">
    <source>
        <dbReference type="Proteomes" id="UP000516127"/>
    </source>
</evidence>
<gene>
    <name evidence="2" type="primary">150</name>
    <name evidence="2" type="ORF">SEA_ESTES_150</name>
</gene>
<feature type="transmembrane region" description="Helical" evidence="1">
    <location>
        <begin position="114"/>
        <end position="136"/>
    </location>
</feature>
<evidence type="ECO:0000256" key="1">
    <source>
        <dbReference type="SAM" id="Phobius"/>
    </source>
</evidence>
<reference evidence="2 3" key="1">
    <citation type="submission" date="2020-06" db="EMBL/GenBank/DDBJ databases">
        <authorList>
            <person name="Allen T."/>
            <person name="Groscost A."/>
            <person name="Boice M."/>
            <person name="Bramwell-Butcher J."/>
            <person name="Davis-Nicholson M."/>
            <person name="Dedinsky M."/>
            <person name="DeKlotz J."/>
            <person name="Gardner J."/>
            <person name="Grosser P."/>
            <person name="Husler K."/>
            <person name="Lau J.R."/>
            <person name="Monlux M."/>
            <person name="Schlesinger M.K."/>
            <person name="Scholes A."/>
            <person name="Waughman L."/>
            <person name="Poxleitner M.K."/>
            <person name="Anders K.R."/>
            <person name="Garlena R.A."/>
            <person name="Russell D.A."/>
            <person name="Pope W.H."/>
            <person name="Jacobs-Sera D."/>
            <person name="Hatfull G.F."/>
        </authorList>
    </citation>
    <scope>NUCLEOTIDE SEQUENCE [LARGE SCALE GENOMIC DNA]</scope>
</reference>
<dbReference type="GeneID" id="63210543"/>
<feature type="transmembrane region" description="Helical" evidence="1">
    <location>
        <begin position="81"/>
        <end position="102"/>
    </location>
</feature>